<proteinExistence type="predicted"/>
<keyword evidence="1" id="KW-0732">Signal</keyword>
<dbReference type="Proteomes" id="UP000029278">
    <property type="component" value="Unassembled WGS sequence"/>
</dbReference>
<evidence type="ECO:0000256" key="1">
    <source>
        <dbReference type="SAM" id="SignalP"/>
    </source>
</evidence>
<gene>
    <name evidence="2" type="ORF">DJ90_6270</name>
</gene>
<keyword evidence="3" id="KW-1185">Reference proteome</keyword>
<feature type="signal peptide" evidence="1">
    <location>
        <begin position="1"/>
        <end position="20"/>
    </location>
</feature>
<reference evidence="2 3" key="1">
    <citation type="submission" date="2014-04" db="EMBL/GenBank/DDBJ databases">
        <authorList>
            <person name="Bishop-Lilly K.A."/>
            <person name="Broomall S.M."/>
            <person name="Chain P.S."/>
            <person name="Chertkov O."/>
            <person name="Coyne S.R."/>
            <person name="Daligault H.E."/>
            <person name="Davenport K.W."/>
            <person name="Erkkila T."/>
            <person name="Frey K.G."/>
            <person name="Gibbons H.S."/>
            <person name="Gu W."/>
            <person name="Jaissle J."/>
            <person name="Johnson S.L."/>
            <person name="Koroleva G.I."/>
            <person name="Ladner J.T."/>
            <person name="Lo C.-C."/>
            <person name="Minogue T.D."/>
            <person name="Munk C."/>
            <person name="Palacios G.F."/>
            <person name="Redden C.L."/>
            <person name="Rosenzweig C.N."/>
            <person name="Scholz M.B."/>
            <person name="Teshima H."/>
            <person name="Xu Y."/>
        </authorList>
    </citation>
    <scope>NUCLEOTIDE SEQUENCE [LARGE SCALE GENOMIC DNA]</scope>
    <source>
        <strain evidence="2 3">8244</strain>
    </source>
</reference>
<comment type="caution">
    <text evidence="2">The sequence shown here is derived from an EMBL/GenBank/DDBJ whole genome shotgun (WGS) entry which is preliminary data.</text>
</comment>
<name>A0A090YC00_PAEMA</name>
<sequence length="70" mass="6688">MPAMAAPVMPSRGTSSAFSAALSSAAASRCSAGARWAPRPCSSALVTTISAPGAAVQAIQANVALPAASS</sequence>
<dbReference type="EMBL" id="JMQA01000059">
    <property type="protein sequence ID" value="KFM89835.1"/>
    <property type="molecule type" value="Genomic_DNA"/>
</dbReference>
<dbReference type="HOGENOM" id="CLU_2754059_0_0_9"/>
<dbReference type="AlphaFoldDB" id="A0A090YC00"/>
<organism evidence="2 3">
    <name type="scientific">Paenibacillus macerans</name>
    <name type="common">Bacillus macerans</name>
    <dbReference type="NCBI Taxonomy" id="44252"/>
    <lineage>
        <taxon>Bacteria</taxon>
        <taxon>Bacillati</taxon>
        <taxon>Bacillota</taxon>
        <taxon>Bacilli</taxon>
        <taxon>Bacillales</taxon>
        <taxon>Paenibacillaceae</taxon>
        <taxon>Paenibacillus</taxon>
    </lineage>
</organism>
<dbReference type="STRING" id="44252.DJ90_6270"/>
<evidence type="ECO:0000313" key="2">
    <source>
        <dbReference type="EMBL" id="KFM89835.1"/>
    </source>
</evidence>
<protein>
    <submittedName>
        <fullName evidence="2">Uncharacterized protein</fullName>
    </submittedName>
</protein>
<accession>A0A090YC00</accession>
<feature type="chain" id="PRO_5038454158" evidence="1">
    <location>
        <begin position="21"/>
        <end position="70"/>
    </location>
</feature>
<evidence type="ECO:0000313" key="3">
    <source>
        <dbReference type="Proteomes" id="UP000029278"/>
    </source>
</evidence>